<dbReference type="PANTHER" id="PTHR31272">
    <property type="entry name" value="CYTOCHROME C-TYPE BIOGENESIS PROTEIN HI_1454-RELATED"/>
    <property type="match status" value="1"/>
</dbReference>
<comment type="similarity">
    <text evidence="2">Belongs to the DsbD family.</text>
</comment>
<evidence type="ECO:0000259" key="8">
    <source>
        <dbReference type="Pfam" id="PF02683"/>
    </source>
</evidence>
<feature type="transmembrane region" description="Helical" evidence="7">
    <location>
        <begin position="194"/>
        <end position="211"/>
    </location>
</feature>
<gene>
    <name evidence="9" type="ORF">ACFOD3_28080</name>
</gene>
<dbReference type="Pfam" id="PF02683">
    <property type="entry name" value="DsbD_TM"/>
    <property type="match status" value="1"/>
</dbReference>
<comment type="subcellular location">
    <subcellularLocation>
        <location evidence="1">Membrane</location>
        <topology evidence="1">Multi-pass membrane protein</topology>
    </subcellularLocation>
</comment>
<comment type="caution">
    <text evidence="9">The sequence shown here is derived from an EMBL/GenBank/DDBJ whole genome shotgun (WGS) entry which is preliminary data.</text>
</comment>
<evidence type="ECO:0000313" key="10">
    <source>
        <dbReference type="Proteomes" id="UP001595420"/>
    </source>
</evidence>
<evidence type="ECO:0000256" key="2">
    <source>
        <dbReference type="ARBA" id="ARBA00006143"/>
    </source>
</evidence>
<feature type="transmembrane region" description="Helical" evidence="7">
    <location>
        <begin position="35"/>
        <end position="57"/>
    </location>
</feature>
<evidence type="ECO:0000256" key="6">
    <source>
        <dbReference type="ARBA" id="ARBA00023136"/>
    </source>
</evidence>
<accession>A0ABV7C1V5</accession>
<dbReference type="RefSeq" id="WP_216840227.1">
    <property type="nucleotide sequence ID" value="NZ_JAFNJS010000015.1"/>
</dbReference>
<feature type="transmembrane region" description="Helical" evidence="7">
    <location>
        <begin position="154"/>
        <end position="174"/>
    </location>
</feature>
<reference evidence="10" key="1">
    <citation type="journal article" date="2019" name="Int. J. Syst. Evol. Microbiol.">
        <title>The Global Catalogue of Microorganisms (GCM) 10K type strain sequencing project: providing services to taxonomists for standard genome sequencing and annotation.</title>
        <authorList>
            <consortium name="The Broad Institute Genomics Platform"/>
            <consortium name="The Broad Institute Genome Sequencing Center for Infectious Disease"/>
            <person name="Wu L."/>
            <person name="Ma J."/>
        </authorList>
    </citation>
    <scope>NUCLEOTIDE SEQUENCE [LARGE SCALE GENOMIC DNA]</scope>
    <source>
        <strain evidence="10">CGMCC 1.16855</strain>
    </source>
</reference>
<feature type="transmembrane region" description="Helical" evidence="7">
    <location>
        <begin position="118"/>
        <end position="142"/>
    </location>
</feature>
<dbReference type="PANTHER" id="PTHR31272:SF9">
    <property type="entry name" value="BLL1027 PROTEIN"/>
    <property type="match status" value="1"/>
</dbReference>
<organism evidence="9 10">
    <name type="scientific">Falsiroseomonas tokyonensis</name>
    <dbReference type="NCBI Taxonomy" id="430521"/>
    <lineage>
        <taxon>Bacteria</taxon>
        <taxon>Pseudomonadati</taxon>
        <taxon>Pseudomonadota</taxon>
        <taxon>Alphaproteobacteria</taxon>
        <taxon>Acetobacterales</taxon>
        <taxon>Roseomonadaceae</taxon>
        <taxon>Falsiroseomonas</taxon>
    </lineage>
</organism>
<keyword evidence="5 7" id="KW-1133">Transmembrane helix</keyword>
<feature type="transmembrane region" description="Helical" evidence="7">
    <location>
        <begin position="69"/>
        <end position="89"/>
    </location>
</feature>
<protein>
    <submittedName>
        <fullName evidence="9">Cytochrome c biogenesis protein CcdA</fullName>
    </submittedName>
</protein>
<dbReference type="EMBL" id="JBHRSB010000015">
    <property type="protein sequence ID" value="MFC3003785.1"/>
    <property type="molecule type" value="Genomic_DNA"/>
</dbReference>
<evidence type="ECO:0000256" key="4">
    <source>
        <dbReference type="ARBA" id="ARBA00022748"/>
    </source>
</evidence>
<keyword evidence="6 7" id="KW-0472">Membrane</keyword>
<evidence type="ECO:0000256" key="7">
    <source>
        <dbReference type="SAM" id="Phobius"/>
    </source>
</evidence>
<sequence>MLAGLAGILASLSPCVLPLLPIVLGAATAEHRLAPLALAGGLVTGFAGLGVVLGLLATSIGFDPEVLRVGSAVMLLLAGLALLVAGLATRLTMAGEAIMAPISALAQRMPAQGLGGQFGLGVVLGVAWAPCTGPALGAALGLAAQAGTAAQATLVMAAFALGAALPLLALGTVARSAMPALRRHLAKAGGWGRPALGGVLALVGVAMLSGLDRRVEAVLTAALPDGWVELITRF</sequence>
<evidence type="ECO:0000256" key="3">
    <source>
        <dbReference type="ARBA" id="ARBA00022692"/>
    </source>
</evidence>
<keyword evidence="3 7" id="KW-0812">Transmembrane</keyword>
<dbReference type="InterPro" id="IPR003834">
    <property type="entry name" value="Cyt_c_assmbl_TM_dom"/>
</dbReference>
<evidence type="ECO:0000256" key="1">
    <source>
        <dbReference type="ARBA" id="ARBA00004141"/>
    </source>
</evidence>
<evidence type="ECO:0000313" key="9">
    <source>
        <dbReference type="EMBL" id="MFC3003785.1"/>
    </source>
</evidence>
<dbReference type="InterPro" id="IPR051790">
    <property type="entry name" value="Cytochrome_c-biogenesis_DsbD"/>
</dbReference>
<name>A0ABV7C1V5_9PROT</name>
<evidence type="ECO:0000256" key="5">
    <source>
        <dbReference type="ARBA" id="ARBA00022989"/>
    </source>
</evidence>
<dbReference type="Proteomes" id="UP001595420">
    <property type="component" value="Unassembled WGS sequence"/>
</dbReference>
<feature type="domain" description="Cytochrome C biogenesis protein transmembrane" evidence="8">
    <location>
        <begin position="5"/>
        <end position="180"/>
    </location>
</feature>
<keyword evidence="10" id="KW-1185">Reference proteome</keyword>
<proteinExistence type="inferred from homology"/>
<keyword evidence="4" id="KW-0201">Cytochrome c-type biogenesis</keyword>